<keyword evidence="4" id="KW-1185">Reference proteome</keyword>
<dbReference type="EMBL" id="JAWMWH010000003">
    <property type="protein sequence ID" value="MEJ6400876.1"/>
    <property type="molecule type" value="Genomic_DNA"/>
</dbReference>
<accession>A0ABU8SLV3</accession>
<comment type="caution">
    <text evidence="3">The sequence shown here is derived from an EMBL/GenBank/DDBJ whole genome shotgun (WGS) entry which is preliminary data.</text>
</comment>
<dbReference type="Proteomes" id="UP001370590">
    <property type="component" value="Unassembled WGS sequence"/>
</dbReference>
<dbReference type="SMART" id="SM00900">
    <property type="entry name" value="FMN_bind"/>
    <property type="match status" value="1"/>
</dbReference>
<dbReference type="RefSeq" id="WP_339960731.1">
    <property type="nucleotide sequence ID" value="NZ_JAWMWH010000003.1"/>
</dbReference>
<reference evidence="3 4" key="1">
    <citation type="submission" date="2023-10" db="EMBL/GenBank/DDBJ databases">
        <title>Nicoliella lavandulae sp. nov. isolated from Lavandula angustifolia flowers.</title>
        <authorList>
            <person name="Alcantara C."/>
            <person name="Zuniga M."/>
            <person name="Landete J.M."/>
            <person name="Monedero V."/>
        </authorList>
    </citation>
    <scope>NUCLEOTIDE SEQUENCE [LARGE SCALE GENOMIC DNA]</scope>
    <source>
        <strain evidence="3 4">Es01</strain>
    </source>
</reference>
<evidence type="ECO:0000313" key="3">
    <source>
        <dbReference type="EMBL" id="MEJ6400876.1"/>
    </source>
</evidence>
<dbReference type="Gene3D" id="3.90.1010.20">
    <property type="match status" value="1"/>
</dbReference>
<dbReference type="Pfam" id="PF04205">
    <property type="entry name" value="FMN_bind"/>
    <property type="match status" value="1"/>
</dbReference>
<sequence>MLKKLSVLLISLAVFFAVIIEGYTVFFDKKETQTTTSDQSTSQTTDQSNRDTSSNAKQLKNGSYTGASTSTQHGDVQVKIDVKNNKIAKVTVLKHPEGGNSDQINAQAIPFYTKEALQKQSAKINQVSGATETYKGFTGSLQDAITQAEK</sequence>
<name>A0ABU8SLV3_9LACO</name>
<dbReference type="InterPro" id="IPR007329">
    <property type="entry name" value="FMN-bd"/>
</dbReference>
<proteinExistence type="predicted"/>
<protein>
    <submittedName>
        <fullName evidence="3">FMN-binding protein</fullName>
    </submittedName>
</protein>
<feature type="domain" description="FMN-binding" evidence="2">
    <location>
        <begin position="71"/>
        <end position="148"/>
    </location>
</feature>
<feature type="compositionally biased region" description="Low complexity" evidence="1">
    <location>
        <begin position="34"/>
        <end position="54"/>
    </location>
</feature>
<organism evidence="3 4">
    <name type="scientific">Nicoliella lavandulae</name>
    <dbReference type="NCBI Taxonomy" id="3082954"/>
    <lineage>
        <taxon>Bacteria</taxon>
        <taxon>Bacillati</taxon>
        <taxon>Bacillota</taxon>
        <taxon>Bacilli</taxon>
        <taxon>Lactobacillales</taxon>
        <taxon>Lactobacillaceae</taxon>
        <taxon>Nicoliella</taxon>
    </lineage>
</organism>
<gene>
    <name evidence="3" type="ORF">R4146_06930</name>
</gene>
<feature type="compositionally biased region" description="Polar residues" evidence="1">
    <location>
        <begin position="55"/>
        <end position="74"/>
    </location>
</feature>
<feature type="region of interest" description="Disordered" evidence="1">
    <location>
        <begin position="34"/>
        <end position="76"/>
    </location>
</feature>
<evidence type="ECO:0000256" key="1">
    <source>
        <dbReference type="SAM" id="MobiDB-lite"/>
    </source>
</evidence>
<evidence type="ECO:0000259" key="2">
    <source>
        <dbReference type="SMART" id="SM00900"/>
    </source>
</evidence>
<evidence type="ECO:0000313" key="4">
    <source>
        <dbReference type="Proteomes" id="UP001370590"/>
    </source>
</evidence>